<reference evidence="1" key="1">
    <citation type="submission" date="2021-06" db="EMBL/GenBank/DDBJ databases">
        <authorList>
            <person name="Kallberg Y."/>
            <person name="Tangrot J."/>
            <person name="Rosling A."/>
        </authorList>
    </citation>
    <scope>NUCLEOTIDE SEQUENCE</scope>
    <source>
        <strain evidence="1">CL356</strain>
    </source>
</reference>
<accession>A0ACA9QA48</accession>
<comment type="caution">
    <text evidence="1">The sequence shown here is derived from an EMBL/GenBank/DDBJ whole genome shotgun (WGS) entry which is preliminary data.</text>
</comment>
<organism evidence="1 2">
    <name type="scientific">Acaulospora colombiana</name>
    <dbReference type="NCBI Taxonomy" id="27376"/>
    <lineage>
        <taxon>Eukaryota</taxon>
        <taxon>Fungi</taxon>
        <taxon>Fungi incertae sedis</taxon>
        <taxon>Mucoromycota</taxon>
        <taxon>Glomeromycotina</taxon>
        <taxon>Glomeromycetes</taxon>
        <taxon>Diversisporales</taxon>
        <taxon>Acaulosporaceae</taxon>
        <taxon>Acaulospora</taxon>
    </lineage>
</organism>
<sequence length="189" mass="21221">TLEEELDATATPKSQQWQGNQAISNINIPPIPMRIVVVDHCMVNVQLEGAGMSNDAHSFWSEGDQYDVLVRLERDSPGEKDPYVNLFTWRVLPPHRIPAVSGILGKPIVVMDVGGGQREGEKPFNHLRCQHADLDLSSTMTEIWSFRAQQRFLTKPARMHVSPSQVTGQHRGEECWRAARDDINPTKSA</sequence>
<evidence type="ECO:0000313" key="1">
    <source>
        <dbReference type="EMBL" id="CAG8742528.1"/>
    </source>
</evidence>
<protein>
    <submittedName>
        <fullName evidence="1">10068_t:CDS:1</fullName>
    </submittedName>
</protein>
<feature type="non-terminal residue" evidence="1">
    <location>
        <position position="1"/>
    </location>
</feature>
<dbReference type="Proteomes" id="UP000789525">
    <property type="component" value="Unassembled WGS sequence"/>
</dbReference>
<evidence type="ECO:0000313" key="2">
    <source>
        <dbReference type="Proteomes" id="UP000789525"/>
    </source>
</evidence>
<gene>
    <name evidence="1" type="ORF">ACOLOM_LOCUS12250</name>
</gene>
<proteinExistence type="predicted"/>
<name>A0ACA9QA48_9GLOM</name>
<keyword evidence="2" id="KW-1185">Reference proteome</keyword>
<dbReference type="EMBL" id="CAJVPT010048690">
    <property type="protein sequence ID" value="CAG8742528.1"/>
    <property type="molecule type" value="Genomic_DNA"/>
</dbReference>